<dbReference type="Proteomes" id="UP001172680">
    <property type="component" value="Unassembled WGS sequence"/>
</dbReference>
<keyword evidence="2" id="KW-1185">Reference proteome</keyword>
<reference evidence="1" key="1">
    <citation type="submission" date="2022-10" db="EMBL/GenBank/DDBJ databases">
        <title>Culturing micro-colonial fungi from biological soil crusts in the Mojave desert and describing Neophaeococcomyces mojavensis, and introducing the new genera and species Taxawa tesnikishii.</title>
        <authorList>
            <person name="Kurbessoian T."/>
            <person name="Stajich J.E."/>
        </authorList>
    </citation>
    <scope>NUCLEOTIDE SEQUENCE</scope>
    <source>
        <strain evidence="1">JES_115</strain>
    </source>
</reference>
<gene>
    <name evidence="1" type="ORF">H2199_001966</name>
</gene>
<protein>
    <submittedName>
        <fullName evidence="1">Uncharacterized protein</fullName>
    </submittedName>
</protein>
<dbReference type="EMBL" id="JAPDRP010000005">
    <property type="protein sequence ID" value="KAJ9646980.1"/>
    <property type="molecule type" value="Genomic_DNA"/>
</dbReference>
<comment type="caution">
    <text evidence="1">The sequence shown here is derived from an EMBL/GenBank/DDBJ whole genome shotgun (WGS) entry which is preliminary data.</text>
</comment>
<name>A0ACC2ZGM8_9PEZI</name>
<organism evidence="1 2">
    <name type="scientific">Coniosporium tulheliwenetii</name>
    <dbReference type="NCBI Taxonomy" id="3383036"/>
    <lineage>
        <taxon>Eukaryota</taxon>
        <taxon>Fungi</taxon>
        <taxon>Dikarya</taxon>
        <taxon>Ascomycota</taxon>
        <taxon>Pezizomycotina</taxon>
        <taxon>Dothideomycetes</taxon>
        <taxon>Dothideomycetes incertae sedis</taxon>
        <taxon>Coniosporium</taxon>
    </lineage>
</organism>
<proteinExistence type="predicted"/>
<accession>A0ACC2ZGM8</accession>
<evidence type="ECO:0000313" key="2">
    <source>
        <dbReference type="Proteomes" id="UP001172680"/>
    </source>
</evidence>
<evidence type="ECO:0000313" key="1">
    <source>
        <dbReference type="EMBL" id="KAJ9646980.1"/>
    </source>
</evidence>
<sequence>MTQYGLTKWYDGDKAEVDIVFVHGLRGGRESTWTKDGVNWPKELLPKDIPKSRILSFGYDSGIVHSDTAEVTQGSLADDARRLCSLLDDERIQTSTTDRPIIVVGHSLGGLVLAQVVYGGDGAAEGDSINSIAQKIKGMIFLGTPFYGSKIAGWGEVVRRIYTLVQKTDQNTLKNLRLDSKELKDLRLGFPDVIRKRNQTSAKIAVVFFFEKKMTYKVWVVKEEDASYPGVGEILPMQANHLDICKFDDPEDDGYKQVRAKIKQVMEATGITEANEGGNTYTINNHGQITNLAQRDMIIDSQTISYGSTK</sequence>